<keyword evidence="1" id="KW-0472">Membrane</keyword>
<keyword evidence="1" id="KW-0812">Transmembrane</keyword>
<comment type="caution">
    <text evidence="2">The sequence shown here is derived from an EMBL/GenBank/DDBJ whole genome shotgun (WGS) entry which is preliminary data.</text>
</comment>
<organism evidence="2 3">
    <name type="scientific">Nonomuraea antimicrobica</name>
    <dbReference type="NCBI Taxonomy" id="561173"/>
    <lineage>
        <taxon>Bacteria</taxon>
        <taxon>Bacillati</taxon>
        <taxon>Actinomycetota</taxon>
        <taxon>Actinomycetes</taxon>
        <taxon>Streptosporangiales</taxon>
        <taxon>Streptosporangiaceae</taxon>
        <taxon>Nonomuraea</taxon>
    </lineage>
</organism>
<keyword evidence="1" id="KW-1133">Transmembrane helix</keyword>
<sequence>MKPTHPGPLVGILVVVALLTWAAIRPVYSGLPVMPWTAIPTVLLLALGEAYSGWATKARIARKPHTKPVEPLSVARLAALAKASAYAGALFGGIFAGFALYTVQMLDRATPRGEFFVAAGSFVSCVALVCAALYLEHSCRIPKGRDEHDERDERD</sequence>
<name>A0ABP7CYQ2_9ACTN</name>
<dbReference type="Pfam" id="PF11377">
    <property type="entry name" value="DUF3180"/>
    <property type="match status" value="1"/>
</dbReference>
<gene>
    <name evidence="2" type="ORF">GCM10022224_072850</name>
</gene>
<evidence type="ECO:0000256" key="1">
    <source>
        <dbReference type="SAM" id="Phobius"/>
    </source>
</evidence>
<dbReference type="Proteomes" id="UP001500902">
    <property type="component" value="Unassembled WGS sequence"/>
</dbReference>
<reference evidence="3" key="1">
    <citation type="journal article" date="2019" name="Int. J. Syst. Evol. Microbiol.">
        <title>The Global Catalogue of Microorganisms (GCM) 10K type strain sequencing project: providing services to taxonomists for standard genome sequencing and annotation.</title>
        <authorList>
            <consortium name="The Broad Institute Genomics Platform"/>
            <consortium name="The Broad Institute Genome Sequencing Center for Infectious Disease"/>
            <person name="Wu L."/>
            <person name="Ma J."/>
        </authorList>
    </citation>
    <scope>NUCLEOTIDE SEQUENCE [LARGE SCALE GENOMIC DNA]</scope>
    <source>
        <strain evidence="3">JCM 16904</strain>
    </source>
</reference>
<feature type="transmembrane region" description="Helical" evidence="1">
    <location>
        <begin position="77"/>
        <end position="103"/>
    </location>
</feature>
<dbReference type="EMBL" id="BAAAZP010000149">
    <property type="protein sequence ID" value="GAA3696573.1"/>
    <property type="molecule type" value="Genomic_DNA"/>
</dbReference>
<keyword evidence="3" id="KW-1185">Reference proteome</keyword>
<evidence type="ECO:0008006" key="4">
    <source>
        <dbReference type="Google" id="ProtNLM"/>
    </source>
</evidence>
<proteinExistence type="predicted"/>
<dbReference type="InterPro" id="IPR021517">
    <property type="entry name" value="DUF3180"/>
</dbReference>
<feature type="transmembrane region" description="Helical" evidence="1">
    <location>
        <begin position="115"/>
        <end position="135"/>
    </location>
</feature>
<dbReference type="RefSeq" id="WP_344888550.1">
    <property type="nucleotide sequence ID" value="NZ_BAAAZP010000149.1"/>
</dbReference>
<accession>A0ABP7CYQ2</accession>
<feature type="transmembrane region" description="Helical" evidence="1">
    <location>
        <begin position="7"/>
        <end position="24"/>
    </location>
</feature>
<evidence type="ECO:0000313" key="3">
    <source>
        <dbReference type="Proteomes" id="UP001500902"/>
    </source>
</evidence>
<evidence type="ECO:0000313" key="2">
    <source>
        <dbReference type="EMBL" id="GAA3696573.1"/>
    </source>
</evidence>
<protein>
    <recommendedName>
        <fullName evidence="4">DUF3180 domain-containing protein</fullName>
    </recommendedName>
</protein>
<feature type="transmembrane region" description="Helical" evidence="1">
    <location>
        <begin position="36"/>
        <end position="56"/>
    </location>
</feature>